<dbReference type="GO" id="GO:0003887">
    <property type="term" value="F:DNA-directed DNA polymerase activity"/>
    <property type="evidence" value="ECO:0007669"/>
    <property type="project" value="UniProtKB-UniRule"/>
</dbReference>
<keyword evidence="5 6" id="KW-0239">DNA-directed DNA polymerase</keyword>
<dbReference type="SUPFAM" id="SSF56672">
    <property type="entry name" value="DNA/RNA polymerases"/>
    <property type="match status" value="1"/>
</dbReference>
<protein>
    <recommendedName>
        <fullName evidence="6">DNA polymerase IV</fullName>
        <shortName evidence="6">Pol IV</shortName>
        <ecNumber evidence="6">2.7.7.7</ecNumber>
    </recommendedName>
</protein>
<dbReference type="GO" id="GO:0006261">
    <property type="term" value="P:DNA-templated DNA replication"/>
    <property type="evidence" value="ECO:0007669"/>
    <property type="project" value="UniProtKB-UniRule"/>
</dbReference>
<keyword evidence="2 6" id="KW-0515">Mutator protein</keyword>
<dbReference type="Gene3D" id="3.30.70.270">
    <property type="match status" value="1"/>
</dbReference>
<reference evidence="8" key="1">
    <citation type="submission" date="2020-08" db="EMBL/GenBank/DDBJ databases">
        <title>Genome public.</title>
        <authorList>
            <person name="Liu C."/>
            <person name="Sun Q."/>
        </authorList>
    </citation>
    <scope>NUCLEOTIDE SEQUENCE</scope>
    <source>
        <strain evidence="8">NSJ-40</strain>
    </source>
</reference>
<evidence type="ECO:0000256" key="5">
    <source>
        <dbReference type="ARBA" id="ARBA00022932"/>
    </source>
</evidence>
<evidence type="ECO:0000256" key="2">
    <source>
        <dbReference type="ARBA" id="ARBA00022457"/>
    </source>
</evidence>
<dbReference type="Pfam" id="PF00817">
    <property type="entry name" value="IMS"/>
    <property type="match status" value="1"/>
</dbReference>
<gene>
    <name evidence="6" type="primary">dinB</name>
    <name evidence="8" type="ORF">IAG03_03145</name>
</gene>
<keyword evidence="9" id="KW-1185">Reference proteome</keyword>
<keyword evidence="4 6" id="KW-0227">DNA damage</keyword>
<dbReference type="GO" id="GO:0003684">
    <property type="term" value="F:damaged DNA binding"/>
    <property type="evidence" value="ECO:0007669"/>
    <property type="project" value="InterPro"/>
</dbReference>
<dbReference type="GO" id="GO:0005829">
    <property type="term" value="C:cytosol"/>
    <property type="evidence" value="ECO:0007669"/>
    <property type="project" value="TreeGrafter"/>
</dbReference>
<feature type="binding site" evidence="6">
    <location>
        <position position="105"/>
    </location>
    <ligand>
        <name>Mg(2+)</name>
        <dbReference type="ChEBI" id="CHEBI:18420"/>
    </ligand>
</feature>
<keyword evidence="6" id="KW-0235">DNA replication</keyword>
<evidence type="ECO:0000259" key="7">
    <source>
        <dbReference type="PROSITE" id="PS50173"/>
    </source>
</evidence>
<dbReference type="InterPro" id="IPR001126">
    <property type="entry name" value="UmuC"/>
</dbReference>
<dbReference type="AlphaFoldDB" id="A0A926HR95"/>
<evidence type="ECO:0000256" key="1">
    <source>
        <dbReference type="ARBA" id="ARBA00010945"/>
    </source>
</evidence>
<comment type="function">
    <text evidence="6">Poorly processive, error-prone DNA polymerase involved in untargeted mutagenesis. Copies undamaged DNA at stalled replication forks, which arise in vivo from mismatched or misaligned primer ends. These misaligned primers can be extended by PolIV. Exhibits no 3'-5' exonuclease (proofreading) activity. May be involved in translesional synthesis, in conjunction with the beta clamp from PolIII.</text>
</comment>
<sequence length="415" mass="45825">MDRLILHSDLNNFYASVEALYAPHLRKIPFAVAGDPALRHGIVLAKNELAKRYGVQTGDTLWQAEQKCPDITFVSPHHSRYSAYSKALQTLYGEYTDCIEPFGLDECWLDVTGSTGLFGNASSIAGALRTRIRKEFGLTASVGISFNKVFAKLGSDLKKPDATTHIPRSEFQKIVWPLPVSALLFVGKSTCQKLHRYGVRTIGELANADEAFLRHLLGKNGVTLWQYANGLDCAPVTAMQNAPDAKSIGNSTTTPRDLTEEADFRAVFYLLCESVSARLRKAHALCRTVQIGVRDHTLCSYERQGALSAPARATEALFERAFSLFLESHPEDQPVRTLSVRACNLLHQEHEQLSLFSDPGGLHLQKEEALNAAVDAVRKRYGQSALQRGILLVPEKQELSRSAGHLQEPCSLLPV</sequence>
<dbReference type="Gene3D" id="1.10.150.20">
    <property type="entry name" value="5' to 3' exonuclease, C-terminal subdomain"/>
    <property type="match status" value="1"/>
</dbReference>
<dbReference type="InterPro" id="IPR036775">
    <property type="entry name" value="DNA_pol_Y-fam_lit_finger_sf"/>
</dbReference>
<dbReference type="Proteomes" id="UP000651482">
    <property type="component" value="Unassembled WGS sequence"/>
</dbReference>
<comment type="subunit">
    <text evidence="6">Monomer.</text>
</comment>
<dbReference type="InterPro" id="IPR017961">
    <property type="entry name" value="DNA_pol_Y-fam_little_finger"/>
</dbReference>
<dbReference type="InterPro" id="IPR022880">
    <property type="entry name" value="DNApol_IV"/>
</dbReference>
<evidence type="ECO:0000256" key="3">
    <source>
        <dbReference type="ARBA" id="ARBA00022695"/>
    </source>
</evidence>
<accession>A0A926HR95</accession>
<dbReference type="EC" id="2.7.7.7" evidence="6"/>
<dbReference type="HAMAP" id="MF_01113">
    <property type="entry name" value="DNApol_IV"/>
    <property type="match status" value="1"/>
</dbReference>
<dbReference type="GO" id="GO:0006281">
    <property type="term" value="P:DNA repair"/>
    <property type="evidence" value="ECO:0007669"/>
    <property type="project" value="UniProtKB-UniRule"/>
</dbReference>
<keyword evidence="3 6" id="KW-0548">Nucleotidyltransferase</keyword>
<organism evidence="8 9">
    <name type="scientific">Yeguia hominis</name>
    <dbReference type="NCBI Taxonomy" id="2763662"/>
    <lineage>
        <taxon>Bacteria</taxon>
        <taxon>Bacillati</taxon>
        <taxon>Bacillota</taxon>
        <taxon>Clostridia</taxon>
        <taxon>Eubacteriales</taxon>
        <taxon>Yeguiaceae</taxon>
        <taxon>Yeguia</taxon>
    </lineage>
</organism>
<dbReference type="PANTHER" id="PTHR11076">
    <property type="entry name" value="DNA REPAIR POLYMERASE UMUC / TRANSFERASE FAMILY MEMBER"/>
    <property type="match status" value="1"/>
</dbReference>
<comment type="caution">
    <text evidence="8">The sequence shown here is derived from an EMBL/GenBank/DDBJ whole genome shotgun (WGS) entry which is preliminary data.</text>
</comment>
<comment type="similarity">
    <text evidence="1 6">Belongs to the DNA polymerase type-Y family.</text>
</comment>
<dbReference type="EMBL" id="JACRSN010000003">
    <property type="protein sequence ID" value="MBC8533013.1"/>
    <property type="molecule type" value="Genomic_DNA"/>
</dbReference>
<keyword evidence="6" id="KW-0234">DNA repair</keyword>
<evidence type="ECO:0000313" key="9">
    <source>
        <dbReference type="Proteomes" id="UP000651482"/>
    </source>
</evidence>
<dbReference type="PROSITE" id="PS50173">
    <property type="entry name" value="UMUC"/>
    <property type="match status" value="1"/>
</dbReference>
<comment type="catalytic activity">
    <reaction evidence="6">
        <text>DNA(n) + a 2'-deoxyribonucleoside 5'-triphosphate = DNA(n+1) + diphosphate</text>
        <dbReference type="Rhea" id="RHEA:22508"/>
        <dbReference type="Rhea" id="RHEA-COMP:17339"/>
        <dbReference type="Rhea" id="RHEA-COMP:17340"/>
        <dbReference type="ChEBI" id="CHEBI:33019"/>
        <dbReference type="ChEBI" id="CHEBI:61560"/>
        <dbReference type="ChEBI" id="CHEBI:173112"/>
        <dbReference type="EC" id="2.7.7.7"/>
    </reaction>
</comment>
<keyword evidence="6" id="KW-0238">DNA-binding</keyword>
<keyword evidence="6" id="KW-0808">Transferase</keyword>
<dbReference type="PANTHER" id="PTHR11076:SF35">
    <property type="entry name" value="DNA REPAIR PROTEIN HOMOLOG YOBH"/>
    <property type="match status" value="1"/>
</dbReference>
<dbReference type="CDD" id="cd03586">
    <property type="entry name" value="PolY_Pol_IV_kappa"/>
    <property type="match status" value="1"/>
</dbReference>
<feature type="binding site" evidence="6">
    <location>
        <position position="9"/>
    </location>
    <ligand>
        <name>Mg(2+)</name>
        <dbReference type="ChEBI" id="CHEBI:18420"/>
    </ligand>
</feature>
<keyword evidence="6" id="KW-0479">Metal-binding</keyword>
<dbReference type="InterPro" id="IPR050116">
    <property type="entry name" value="DNA_polymerase-Y"/>
</dbReference>
<evidence type="ECO:0000256" key="6">
    <source>
        <dbReference type="HAMAP-Rule" id="MF_01113"/>
    </source>
</evidence>
<dbReference type="SUPFAM" id="SSF100879">
    <property type="entry name" value="Lesion bypass DNA polymerase (Y-family), little finger domain"/>
    <property type="match status" value="1"/>
</dbReference>
<feature type="domain" description="UmuC" evidence="7">
    <location>
        <begin position="5"/>
        <end position="187"/>
    </location>
</feature>
<feature type="active site" evidence="6">
    <location>
        <position position="106"/>
    </location>
</feature>
<dbReference type="GO" id="GO:0000287">
    <property type="term" value="F:magnesium ion binding"/>
    <property type="evidence" value="ECO:0007669"/>
    <property type="project" value="UniProtKB-UniRule"/>
</dbReference>
<name>A0A926HR95_9FIRM</name>
<evidence type="ECO:0000313" key="8">
    <source>
        <dbReference type="EMBL" id="MBC8533013.1"/>
    </source>
</evidence>
<proteinExistence type="inferred from homology"/>
<keyword evidence="6" id="KW-0460">Magnesium</keyword>
<dbReference type="GO" id="GO:0042276">
    <property type="term" value="P:error-prone translesion synthesis"/>
    <property type="evidence" value="ECO:0007669"/>
    <property type="project" value="TreeGrafter"/>
</dbReference>
<comment type="cofactor">
    <cofactor evidence="6">
        <name>Mg(2+)</name>
        <dbReference type="ChEBI" id="CHEBI:18420"/>
    </cofactor>
    <text evidence="6">Binds 2 magnesium ions per subunit.</text>
</comment>
<keyword evidence="6" id="KW-0963">Cytoplasm</keyword>
<dbReference type="Pfam" id="PF11799">
    <property type="entry name" value="IMS_C"/>
    <property type="match status" value="1"/>
</dbReference>
<dbReference type="Gene3D" id="3.40.1170.60">
    <property type="match status" value="1"/>
</dbReference>
<dbReference type="InterPro" id="IPR043502">
    <property type="entry name" value="DNA/RNA_pol_sf"/>
</dbReference>
<dbReference type="InterPro" id="IPR043128">
    <property type="entry name" value="Rev_trsase/Diguanyl_cyclase"/>
</dbReference>
<dbReference type="GO" id="GO:0009432">
    <property type="term" value="P:SOS response"/>
    <property type="evidence" value="ECO:0007669"/>
    <property type="project" value="TreeGrafter"/>
</dbReference>
<comment type="subcellular location">
    <subcellularLocation>
        <location evidence="6">Cytoplasm</location>
    </subcellularLocation>
</comment>
<dbReference type="Gene3D" id="3.30.1490.100">
    <property type="entry name" value="DNA polymerase, Y-family, little finger domain"/>
    <property type="match status" value="1"/>
</dbReference>
<feature type="site" description="Substrate discrimination" evidence="6">
    <location>
        <position position="14"/>
    </location>
</feature>
<evidence type="ECO:0000256" key="4">
    <source>
        <dbReference type="ARBA" id="ARBA00022763"/>
    </source>
</evidence>
<dbReference type="RefSeq" id="WP_249318294.1">
    <property type="nucleotide sequence ID" value="NZ_JACRSN010000003.1"/>
</dbReference>